<dbReference type="Proteomes" id="UP000664132">
    <property type="component" value="Unassembled WGS sequence"/>
</dbReference>
<dbReference type="PANTHER" id="PTHR35910:SF6">
    <property type="entry name" value="2EXR DOMAIN-CONTAINING PROTEIN"/>
    <property type="match status" value="1"/>
</dbReference>
<dbReference type="InterPro" id="IPR045518">
    <property type="entry name" value="2EXR"/>
</dbReference>
<gene>
    <name evidence="2" type="ORF">IFR04_000858</name>
</gene>
<dbReference type="PANTHER" id="PTHR35910">
    <property type="entry name" value="2EXR DOMAIN-CONTAINING PROTEIN"/>
    <property type="match status" value="1"/>
</dbReference>
<dbReference type="AlphaFoldDB" id="A0A8H7WJI4"/>
<protein>
    <recommendedName>
        <fullName evidence="1">2EXR domain-containing protein</fullName>
    </recommendedName>
</protein>
<organism evidence="2 3">
    <name type="scientific">Cadophora malorum</name>
    <dbReference type="NCBI Taxonomy" id="108018"/>
    <lineage>
        <taxon>Eukaryota</taxon>
        <taxon>Fungi</taxon>
        <taxon>Dikarya</taxon>
        <taxon>Ascomycota</taxon>
        <taxon>Pezizomycotina</taxon>
        <taxon>Leotiomycetes</taxon>
        <taxon>Helotiales</taxon>
        <taxon>Ploettnerulaceae</taxon>
        <taxon>Cadophora</taxon>
    </lineage>
</organism>
<accession>A0A8H7WJI4</accession>
<evidence type="ECO:0000313" key="2">
    <source>
        <dbReference type="EMBL" id="KAG4425914.1"/>
    </source>
</evidence>
<feature type="domain" description="2EXR" evidence="1">
    <location>
        <begin position="41"/>
        <end position="141"/>
    </location>
</feature>
<sequence length="295" mass="34170">MSTQASQPLLPAPPTYQIRSNPAFHLSSRARENLFQPIRQFTYFPQLPVELRLKIWDFAIADIPPRLIEIRHRYIFSHKHRNYFPKFYSLCRLPALLHQCPEAREQVLKKYEWAFGMEGMDEDDGFAFQNRIFIDWAKDVVLFTDSSTFSVFDKTFSLGSVVGSDGRRRIKTGVIRGPEKVRILALACPAWLGKEGRISMQRWISLGKIYLVWTEPRIGREPELKAEPELGLCAWIWPCRPSVAYGDNHGFDLTRSDGTQVSIDFGFVRMNKKELKAWDRMIGMVRAVFSICFTA</sequence>
<proteinExistence type="predicted"/>
<dbReference type="EMBL" id="JAFJYH010000006">
    <property type="protein sequence ID" value="KAG4425914.1"/>
    <property type="molecule type" value="Genomic_DNA"/>
</dbReference>
<comment type="caution">
    <text evidence="2">The sequence shown here is derived from an EMBL/GenBank/DDBJ whole genome shotgun (WGS) entry which is preliminary data.</text>
</comment>
<name>A0A8H7WJI4_9HELO</name>
<evidence type="ECO:0000259" key="1">
    <source>
        <dbReference type="Pfam" id="PF20150"/>
    </source>
</evidence>
<reference evidence="2" key="1">
    <citation type="submission" date="2021-02" db="EMBL/GenBank/DDBJ databases">
        <title>Genome sequence Cadophora malorum strain M34.</title>
        <authorList>
            <person name="Stefanovic E."/>
            <person name="Vu D."/>
            <person name="Scully C."/>
            <person name="Dijksterhuis J."/>
            <person name="Roader J."/>
            <person name="Houbraken J."/>
        </authorList>
    </citation>
    <scope>NUCLEOTIDE SEQUENCE</scope>
    <source>
        <strain evidence="2">M34</strain>
    </source>
</reference>
<keyword evidence="3" id="KW-1185">Reference proteome</keyword>
<dbReference type="Pfam" id="PF20150">
    <property type="entry name" value="2EXR"/>
    <property type="match status" value="1"/>
</dbReference>
<evidence type="ECO:0000313" key="3">
    <source>
        <dbReference type="Proteomes" id="UP000664132"/>
    </source>
</evidence>
<dbReference type="OrthoDB" id="3476658at2759"/>